<organism evidence="1 2">
    <name type="scientific">Vanrija pseudolonga</name>
    <dbReference type="NCBI Taxonomy" id="143232"/>
    <lineage>
        <taxon>Eukaryota</taxon>
        <taxon>Fungi</taxon>
        <taxon>Dikarya</taxon>
        <taxon>Basidiomycota</taxon>
        <taxon>Agaricomycotina</taxon>
        <taxon>Tremellomycetes</taxon>
        <taxon>Trichosporonales</taxon>
        <taxon>Trichosporonaceae</taxon>
        <taxon>Vanrija</taxon>
    </lineage>
</organism>
<keyword evidence="2" id="KW-1185">Reference proteome</keyword>
<name>A0AAF1BFV7_9TREE</name>
<evidence type="ECO:0000313" key="1">
    <source>
        <dbReference type="EMBL" id="WOO78716.1"/>
    </source>
</evidence>
<sequence>MYGSDEFGGGFGSVGVVAAPHPGPSPSFMVFDAPRERERHAQTPTEVTHRPLLLLLWWYAPG</sequence>
<gene>
    <name evidence="1" type="ORF">LOC62_02G002255</name>
</gene>
<proteinExistence type="predicted"/>
<dbReference type="Proteomes" id="UP000827549">
    <property type="component" value="Chromosome 2"/>
</dbReference>
<dbReference type="AlphaFoldDB" id="A0AAF1BFV7"/>
<accession>A0AAF1BFV7</accession>
<reference evidence="1" key="1">
    <citation type="submission" date="2023-10" db="EMBL/GenBank/DDBJ databases">
        <authorList>
            <person name="Noh H."/>
        </authorList>
    </citation>
    <scope>NUCLEOTIDE SEQUENCE</scope>
    <source>
        <strain evidence="1">DUCC4014</strain>
    </source>
</reference>
<dbReference type="GeneID" id="87805503"/>
<dbReference type="RefSeq" id="XP_062624748.1">
    <property type="nucleotide sequence ID" value="XM_062768764.1"/>
</dbReference>
<evidence type="ECO:0000313" key="2">
    <source>
        <dbReference type="Proteomes" id="UP000827549"/>
    </source>
</evidence>
<protein>
    <submittedName>
        <fullName evidence="1">Uncharacterized protein</fullName>
    </submittedName>
</protein>
<dbReference type="EMBL" id="CP086715">
    <property type="protein sequence ID" value="WOO78716.1"/>
    <property type="molecule type" value="Genomic_DNA"/>
</dbReference>